<keyword evidence="2" id="KW-1185">Reference proteome</keyword>
<gene>
    <name evidence="1" type="ORF">F1737_05020</name>
</gene>
<evidence type="ECO:0000313" key="2">
    <source>
        <dbReference type="Proteomes" id="UP001301797"/>
    </source>
</evidence>
<organism evidence="1 2">
    <name type="scientific">Methanochimaera problematica</name>
    <dbReference type="NCBI Taxonomy" id="2609417"/>
    <lineage>
        <taxon>Archaea</taxon>
        <taxon>Methanobacteriati</taxon>
        <taxon>Methanobacteriota</taxon>
        <taxon>Stenosarchaea group</taxon>
        <taxon>Methanomicrobia</taxon>
        <taxon>Methanomicrobiales</taxon>
        <taxon>Methanomicrobiaceae</taxon>
        <taxon>Methanochimaera</taxon>
    </lineage>
</organism>
<dbReference type="KEGG" id="mefw:F1737_05020"/>
<protein>
    <submittedName>
        <fullName evidence="1">Uncharacterized protein</fullName>
    </submittedName>
</protein>
<name>A0AA97I496_9EURY</name>
<accession>A0AA97I496</accession>
<dbReference type="Proteomes" id="UP001301797">
    <property type="component" value="Chromosome"/>
</dbReference>
<reference evidence="1 2" key="1">
    <citation type="submission" date="2019-09" db="EMBL/GenBank/DDBJ databases">
        <title>The complete genome of Methanoplanus sp. FWC-SCC4.</title>
        <authorList>
            <person name="Chen S.-C."/>
            <person name="Zhou Y.-Z."/>
            <person name="Lai M.-C."/>
        </authorList>
    </citation>
    <scope>NUCLEOTIDE SEQUENCE [LARGE SCALE GENOMIC DNA]</scope>
    <source>
        <strain evidence="1 2">FWC-SCC4</strain>
    </source>
</reference>
<dbReference type="GeneID" id="85229515"/>
<sequence>MSKVTRIQEDAVEITLKYGNTISEGIRTMEKLLQKQKKGIEIEDVRMVIREELESFGRY</sequence>
<dbReference type="AlphaFoldDB" id="A0AA97I496"/>
<dbReference type="RefSeq" id="WP_317137688.1">
    <property type="nucleotide sequence ID" value="NZ_CP043875.1"/>
</dbReference>
<proteinExistence type="predicted"/>
<evidence type="ECO:0000313" key="1">
    <source>
        <dbReference type="EMBL" id="WOF16111.1"/>
    </source>
</evidence>
<dbReference type="EMBL" id="CP043875">
    <property type="protein sequence ID" value="WOF16111.1"/>
    <property type="molecule type" value="Genomic_DNA"/>
</dbReference>